<name>D2R906_PIRSD</name>
<evidence type="ECO:0000313" key="2">
    <source>
        <dbReference type="Proteomes" id="UP000001887"/>
    </source>
</evidence>
<keyword evidence="2" id="KW-1185">Reference proteome</keyword>
<sequence length="117" mass="13167">MLLGRFAKQRPQLWGRHAGSHRQIDGSQDRLRSIRWELGEIQGERPQNRRVGFQPQPLGKPDRLADPKLVHELPPGQLTYVGIGPELGQPQLSELGVGDHPPGALHCLTFCITGRRW</sequence>
<organism evidence="1 2">
    <name type="scientific">Pirellula staleyi (strain ATCC 27377 / DSM 6068 / ICPB 4128)</name>
    <name type="common">Pirella staleyi</name>
    <dbReference type="NCBI Taxonomy" id="530564"/>
    <lineage>
        <taxon>Bacteria</taxon>
        <taxon>Pseudomonadati</taxon>
        <taxon>Planctomycetota</taxon>
        <taxon>Planctomycetia</taxon>
        <taxon>Pirellulales</taxon>
        <taxon>Pirellulaceae</taxon>
        <taxon>Pirellula</taxon>
    </lineage>
</organism>
<dbReference type="KEGG" id="psl:Psta_1151"/>
<dbReference type="AlphaFoldDB" id="D2R906"/>
<accession>D2R906</accession>
<evidence type="ECO:0000313" key="1">
    <source>
        <dbReference type="EMBL" id="ADB15833.1"/>
    </source>
</evidence>
<proteinExistence type="predicted"/>
<gene>
    <name evidence="1" type="ordered locus">Psta_1151</name>
</gene>
<protein>
    <submittedName>
        <fullName evidence="1">Uncharacterized protein</fullName>
    </submittedName>
</protein>
<dbReference type="Proteomes" id="UP000001887">
    <property type="component" value="Chromosome"/>
</dbReference>
<dbReference type="HOGENOM" id="CLU_2082649_0_0_0"/>
<dbReference type="EMBL" id="CP001848">
    <property type="protein sequence ID" value="ADB15833.1"/>
    <property type="molecule type" value="Genomic_DNA"/>
</dbReference>
<reference evidence="1 2" key="1">
    <citation type="journal article" date="2009" name="Stand. Genomic Sci.">
        <title>Complete genome sequence of Pirellula staleyi type strain (ATCC 27377).</title>
        <authorList>
            <person name="Clum A."/>
            <person name="Tindall B.J."/>
            <person name="Sikorski J."/>
            <person name="Ivanova N."/>
            <person name="Mavrommatis K."/>
            <person name="Lucas S."/>
            <person name="Glavina del Rio T."/>
            <person name="Nolan M."/>
            <person name="Chen F."/>
            <person name="Tice H."/>
            <person name="Pitluck S."/>
            <person name="Cheng J.F."/>
            <person name="Chertkov O."/>
            <person name="Brettin T."/>
            <person name="Han C."/>
            <person name="Detter J.C."/>
            <person name="Kuske C."/>
            <person name="Bruce D."/>
            <person name="Goodwin L."/>
            <person name="Ovchinikova G."/>
            <person name="Pati A."/>
            <person name="Mikhailova N."/>
            <person name="Chen A."/>
            <person name="Palaniappan K."/>
            <person name="Land M."/>
            <person name="Hauser L."/>
            <person name="Chang Y.J."/>
            <person name="Jeffries C.D."/>
            <person name="Chain P."/>
            <person name="Rohde M."/>
            <person name="Goker M."/>
            <person name="Bristow J."/>
            <person name="Eisen J.A."/>
            <person name="Markowitz V."/>
            <person name="Hugenholtz P."/>
            <person name="Kyrpides N.C."/>
            <person name="Klenk H.P."/>
            <person name="Lapidus A."/>
        </authorList>
    </citation>
    <scope>NUCLEOTIDE SEQUENCE [LARGE SCALE GENOMIC DNA]</scope>
    <source>
        <strain evidence="2">ATCC 27377 / DSM 6068 / ICPB 4128</strain>
    </source>
</reference>